<name>A0A7D4A2H4_ACTVE</name>
<dbReference type="InterPro" id="IPR038152">
    <property type="entry name" value="Carbam_trans_C_sf"/>
</dbReference>
<sequence length="550" mass="58673">MIVLGISGGYGHDAAAALVRDGRIEAVVEEERLTRRKHAYGAAPVHAAQYCLARSGIRLDEVDVLALSWEPAERPDWPTRLHETMLAHPFFASSPAPDVEIVGHARSHAAAAFYCSGFGDAAVLTVDGQGDGVSTCLGRATGDKIDLDREFGIADSLGFFYLALTNHLGFELGEEGKVMGLASYAEPADVPLPFELAADGYRAVGVPRGPADPYEHYRAVVAHWRRWCADELGRSLPVRYPVDPLTSRARADTVLGAQQQRAAATGQDILERTLLHLVRLAVERSGSRRLVIGGGVGLNCSANGVIERSGLVDELYVFPASGDAGTALGAALAVSAAAGERPRTAVETASFGPEYPDEALIDLVRGLGLPAAESDDVADDAAALLEQGDVLGWVQGPMEVGPRALGNRSILADPRDAARRTRVNSIKQREQWRPLAPSLLADAADEVLETSGRAPFMLTACPVTDAARDRTPAVVHVDGTCRPQLVRRENNPRFADLLSKVGVRTGQPIVLNTSFNLAGEPLVCTPLDAIRTFYASPLDALVLGRTIIRK</sequence>
<keyword evidence="4" id="KW-0808">Transferase</keyword>
<dbReference type="InterPro" id="IPR043129">
    <property type="entry name" value="ATPase_NBD"/>
</dbReference>
<dbReference type="InterPro" id="IPR051338">
    <property type="entry name" value="NodU/CmcH_Carbamoyltrnsfr"/>
</dbReference>
<accession>A0A7D4A2H4</accession>
<keyword evidence="5" id="KW-1185">Reference proteome</keyword>
<proteinExistence type="inferred from homology"/>
<dbReference type="Gene3D" id="3.90.870.20">
    <property type="entry name" value="Carbamoyltransferase, C-terminal domain"/>
    <property type="match status" value="1"/>
</dbReference>
<dbReference type="PANTHER" id="PTHR34847:SF1">
    <property type="entry name" value="NODULATION PROTEIN U"/>
    <property type="match status" value="1"/>
</dbReference>
<feature type="domain" description="Carbamoyltransferase" evidence="2">
    <location>
        <begin position="96"/>
        <end position="332"/>
    </location>
</feature>
<dbReference type="GO" id="GO:0016740">
    <property type="term" value="F:transferase activity"/>
    <property type="evidence" value="ECO:0007669"/>
    <property type="project" value="UniProtKB-KW"/>
</dbReference>
<dbReference type="InterPro" id="IPR003696">
    <property type="entry name" value="Carbtransf_dom"/>
</dbReference>
<dbReference type="Pfam" id="PF02543">
    <property type="entry name" value="Carbam_trans_N"/>
    <property type="match status" value="2"/>
</dbReference>
<dbReference type="InterPro" id="IPR031730">
    <property type="entry name" value="Carbam_trans_C"/>
</dbReference>
<comment type="similarity">
    <text evidence="1">Belongs to the NodU/CmcH family.</text>
</comment>
<gene>
    <name evidence="4" type="ORF">ACTIVE_0301</name>
</gene>
<evidence type="ECO:0000256" key="1">
    <source>
        <dbReference type="ARBA" id="ARBA00006129"/>
    </source>
</evidence>
<organism evidence="4 5">
    <name type="scientific">Actinomadura verrucosospora</name>
    <dbReference type="NCBI Taxonomy" id="46165"/>
    <lineage>
        <taxon>Bacteria</taxon>
        <taxon>Bacillati</taxon>
        <taxon>Actinomycetota</taxon>
        <taxon>Actinomycetes</taxon>
        <taxon>Streptosporangiales</taxon>
        <taxon>Thermomonosporaceae</taxon>
        <taxon>Actinomadura</taxon>
    </lineage>
</organism>
<dbReference type="RefSeq" id="WP_173092056.1">
    <property type="nucleotide sequence ID" value="NZ_CP053892.1"/>
</dbReference>
<dbReference type="EMBL" id="CP053892">
    <property type="protein sequence ID" value="QKG18667.1"/>
    <property type="molecule type" value="Genomic_DNA"/>
</dbReference>
<dbReference type="Proteomes" id="UP000501240">
    <property type="component" value="Chromosome"/>
</dbReference>
<evidence type="ECO:0000313" key="5">
    <source>
        <dbReference type="Proteomes" id="UP000501240"/>
    </source>
</evidence>
<evidence type="ECO:0000313" key="4">
    <source>
        <dbReference type="EMBL" id="QKG18667.1"/>
    </source>
</evidence>
<dbReference type="SUPFAM" id="SSF53067">
    <property type="entry name" value="Actin-like ATPase domain"/>
    <property type="match status" value="1"/>
</dbReference>
<dbReference type="PANTHER" id="PTHR34847">
    <property type="entry name" value="NODULATION PROTEIN U"/>
    <property type="match status" value="1"/>
</dbReference>
<dbReference type="Gene3D" id="3.30.420.40">
    <property type="match status" value="2"/>
</dbReference>
<feature type="domain" description="Carbamoyltransferase C-terminal" evidence="3">
    <location>
        <begin position="382"/>
        <end position="550"/>
    </location>
</feature>
<reference evidence="4 5" key="1">
    <citation type="submission" date="2020-05" db="EMBL/GenBank/DDBJ databases">
        <title>Actinomadura verrucosospora NRRL-B18236 (PFL_A860) Genome sequencing and assembly.</title>
        <authorList>
            <person name="Samborskyy M."/>
        </authorList>
    </citation>
    <scope>NUCLEOTIDE SEQUENCE [LARGE SCALE GENOMIC DNA]</scope>
    <source>
        <strain evidence="4 5">NRRL:B18236</strain>
    </source>
</reference>
<dbReference type="Pfam" id="PF16861">
    <property type="entry name" value="Carbam_trans_C"/>
    <property type="match status" value="1"/>
</dbReference>
<protein>
    <submittedName>
        <fullName evidence="4">Carbamoyl transferase</fullName>
    </submittedName>
</protein>
<feature type="domain" description="Carbamoyltransferase" evidence="2">
    <location>
        <begin position="3"/>
        <end position="68"/>
    </location>
</feature>
<dbReference type="AlphaFoldDB" id="A0A7D4A2H4"/>
<evidence type="ECO:0000259" key="2">
    <source>
        <dbReference type="Pfam" id="PF02543"/>
    </source>
</evidence>
<dbReference type="CDD" id="cd24098">
    <property type="entry name" value="ASKHA_NBD_TobZ_N"/>
    <property type="match status" value="1"/>
</dbReference>
<evidence type="ECO:0000259" key="3">
    <source>
        <dbReference type="Pfam" id="PF16861"/>
    </source>
</evidence>